<dbReference type="PANTHER" id="PTHR33446">
    <property type="entry name" value="PROTEIN TONB-RELATED"/>
    <property type="match status" value="1"/>
</dbReference>
<evidence type="ECO:0000256" key="9">
    <source>
        <dbReference type="ARBA" id="ARBA00023136"/>
    </source>
</evidence>
<dbReference type="RefSeq" id="WP_311950670.1">
    <property type="nucleotide sequence ID" value="NZ_JAVLVU010000001.1"/>
</dbReference>
<proteinExistence type="inferred from homology"/>
<sequence>MSDNKPDILLIQKYLNGELNARAMHELERRALDDRFLAEALEGYAVNGKNQQDNIDELQKRLQQRVQPKTRRITLWPAISIAASVLVFIGFGGWWLLNYRPASNKPDLPVADKTEVAKNKSVPAVVPQQFKQEPQPVIKPTAPSQRYIAPQANSIMSETPVPNAPVAEGIKENAKYLRPTIGDSLKKVKSLDEVVVVGYGVQRKSVLTGSVATITADSIKPKPMEQALVGRAAGVQVANGAPGADNQIRIRGISSLYAKGDSVKIITGQILSADDKQPLPGVTVRVNSSGLAVGTDARGRFKIAATKKDELNIGYIGFESQKVNINGKDSLKVLLKENHSALSEVVVTSNSTHEPQEIINEAHPQNGWLKFNQYLNEEARVSTGKTGVVRVSFVVGTDGTLSDFKILKSLSPESDKEAVEIIKDGADWVPNVNHQPETVKLRIRFRKEK</sequence>
<evidence type="ECO:0000256" key="3">
    <source>
        <dbReference type="ARBA" id="ARBA00022448"/>
    </source>
</evidence>
<keyword evidence="6 10" id="KW-0812">Transmembrane</keyword>
<evidence type="ECO:0000256" key="5">
    <source>
        <dbReference type="ARBA" id="ARBA00022519"/>
    </source>
</evidence>
<comment type="caution">
    <text evidence="12">The sequence shown here is derived from an EMBL/GenBank/DDBJ whole genome shotgun (WGS) entry which is preliminary data.</text>
</comment>
<dbReference type="InterPro" id="IPR051045">
    <property type="entry name" value="TonB-dependent_transducer"/>
</dbReference>
<comment type="similarity">
    <text evidence="2">Belongs to the TonB family.</text>
</comment>
<evidence type="ECO:0000256" key="10">
    <source>
        <dbReference type="SAM" id="Phobius"/>
    </source>
</evidence>
<dbReference type="NCBIfam" id="TIGR01352">
    <property type="entry name" value="tonB_Cterm"/>
    <property type="match status" value="1"/>
</dbReference>
<evidence type="ECO:0000256" key="8">
    <source>
        <dbReference type="ARBA" id="ARBA00022989"/>
    </source>
</evidence>
<dbReference type="SUPFAM" id="SSF49464">
    <property type="entry name" value="Carboxypeptidase regulatory domain-like"/>
    <property type="match status" value="1"/>
</dbReference>
<dbReference type="InterPro" id="IPR037682">
    <property type="entry name" value="TonB_C"/>
</dbReference>
<keyword evidence="9 10" id="KW-0472">Membrane</keyword>
<dbReference type="Pfam" id="PF03544">
    <property type="entry name" value="TonB_C"/>
    <property type="match status" value="1"/>
</dbReference>
<dbReference type="Gene3D" id="2.170.130.10">
    <property type="entry name" value="TonB-dependent receptor, plug domain"/>
    <property type="match status" value="1"/>
</dbReference>
<evidence type="ECO:0000313" key="13">
    <source>
        <dbReference type="Proteomes" id="UP001258315"/>
    </source>
</evidence>
<dbReference type="InterPro" id="IPR006260">
    <property type="entry name" value="TonB/TolA_C"/>
</dbReference>
<evidence type="ECO:0000256" key="1">
    <source>
        <dbReference type="ARBA" id="ARBA00004383"/>
    </source>
</evidence>
<keyword evidence="7" id="KW-0653">Protein transport</keyword>
<comment type="subcellular location">
    <subcellularLocation>
        <location evidence="1">Cell inner membrane</location>
        <topology evidence="1">Single-pass membrane protein</topology>
        <orientation evidence="1">Periplasmic side</orientation>
    </subcellularLocation>
</comment>
<dbReference type="EMBL" id="JAVLVU010000001">
    <property type="protein sequence ID" value="MDT3403576.1"/>
    <property type="molecule type" value="Genomic_DNA"/>
</dbReference>
<keyword evidence="8 10" id="KW-1133">Transmembrane helix</keyword>
<gene>
    <name evidence="12" type="ORF">QE417_002648</name>
</gene>
<evidence type="ECO:0000259" key="11">
    <source>
        <dbReference type="Pfam" id="PF03544"/>
    </source>
</evidence>
<evidence type="ECO:0000256" key="2">
    <source>
        <dbReference type="ARBA" id="ARBA00006555"/>
    </source>
</evidence>
<organism evidence="12 13">
    <name type="scientific">Mucilaginibacter terrae</name>
    <dbReference type="NCBI Taxonomy" id="1955052"/>
    <lineage>
        <taxon>Bacteria</taxon>
        <taxon>Pseudomonadati</taxon>
        <taxon>Bacteroidota</taxon>
        <taxon>Sphingobacteriia</taxon>
        <taxon>Sphingobacteriales</taxon>
        <taxon>Sphingobacteriaceae</taxon>
        <taxon>Mucilaginibacter</taxon>
    </lineage>
</organism>
<keyword evidence="4" id="KW-1003">Cell membrane</keyword>
<name>A0ABU3GUW5_9SPHI</name>
<feature type="domain" description="TonB C-terminal" evidence="11">
    <location>
        <begin position="382"/>
        <end position="446"/>
    </location>
</feature>
<keyword evidence="13" id="KW-1185">Reference proteome</keyword>
<dbReference type="SUPFAM" id="SSF74653">
    <property type="entry name" value="TolA/TonB C-terminal domain"/>
    <property type="match status" value="1"/>
</dbReference>
<feature type="transmembrane region" description="Helical" evidence="10">
    <location>
        <begin position="73"/>
        <end position="97"/>
    </location>
</feature>
<dbReference type="InterPro" id="IPR008969">
    <property type="entry name" value="CarboxyPept-like_regulatory"/>
</dbReference>
<reference evidence="13" key="1">
    <citation type="submission" date="2023-07" db="EMBL/GenBank/DDBJ databases">
        <title>Functional and genomic diversity of the sorghum phyllosphere microbiome.</title>
        <authorList>
            <person name="Shade A."/>
        </authorList>
    </citation>
    <scope>NUCLEOTIDE SEQUENCE [LARGE SCALE GENOMIC DNA]</scope>
    <source>
        <strain evidence="13">SORGH_AS_0422</strain>
    </source>
</reference>
<keyword evidence="3" id="KW-0813">Transport</keyword>
<dbReference type="Proteomes" id="UP001258315">
    <property type="component" value="Unassembled WGS sequence"/>
</dbReference>
<evidence type="ECO:0000256" key="6">
    <source>
        <dbReference type="ARBA" id="ARBA00022692"/>
    </source>
</evidence>
<evidence type="ECO:0000313" key="12">
    <source>
        <dbReference type="EMBL" id="MDT3403576.1"/>
    </source>
</evidence>
<dbReference type="PANTHER" id="PTHR33446:SF2">
    <property type="entry name" value="PROTEIN TONB"/>
    <property type="match status" value="1"/>
</dbReference>
<protein>
    <submittedName>
        <fullName evidence="12">TonB family protein</fullName>
    </submittedName>
</protein>
<dbReference type="InterPro" id="IPR037066">
    <property type="entry name" value="Plug_dom_sf"/>
</dbReference>
<dbReference type="Pfam" id="PF13715">
    <property type="entry name" value="CarbopepD_reg_2"/>
    <property type="match status" value="1"/>
</dbReference>
<evidence type="ECO:0000256" key="7">
    <source>
        <dbReference type="ARBA" id="ARBA00022927"/>
    </source>
</evidence>
<dbReference type="Gene3D" id="3.30.1150.10">
    <property type="match status" value="1"/>
</dbReference>
<accession>A0ABU3GUW5</accession>
<evidence type="ECO:0000256" key="4">
    <source>
        <dbReference type="ARBA" id="ARBA00022475"/>
    </source>
</evidence>
<keyword evidence="5" id="KW-0997">Cell inner membrane</keyword>
<dbReference type="SUPFAM" id="SSF56935">
    <property type="entry name" value="Porins"/>
    <property type="match status" value="1"/>
</dbReference>